<evidence type="ECO:0000259" key="1">
    <source>
        <dbReference type="Pfam" id="PF13649"/>
    </source>
</evidence>
<dbReference type="PANTHER" id="PTHR43464:SF82">
    <property type="entry name" value="METHYLTRANSFERASE DOMAIN-CONTAINING PROTEIN"/>
    <property type="match status" value="1"/>
</dbReference>
<keyword evidence="3" id="KW-1185">Reference proteome</keyword>
<proteinExistence type="predicted"/>
<reference evidence="2 3" key="1">
    <citation type="submission" date="2014-03" db="EMBL/GenBank/DDBJ databases">
        <title>Genomics of Bifidobacteria.</title>
        <authorList>
            <person name="Ventura M."/>
            <person name="Milani C."/>
            <person name="Lugli G.A."/>
        </authorList>
    </citation>
    <scope>NUCLEOTIDE SEQUENCE [LARGE SCALE GENOMIC DNA]</scope>
    <source>
        <strain evidence="2 3">DSM 22766</strain>
    </source>
</reference>
<sequence>MKHFERDSLTQARHQQQAVAENRANWDDRAIVHAGGGYGDLDALAQDANAITPVVHRDLAVLEPHLPQGGVSGLSLLHLQCHIGTDTLSWRRLGARDVHGLDFSPASLEQARRLAERAGESITYVEADARYADQALPNKRFDLIVTSVGTVTWLPELGDWARSIAHLLKPGGIFMIRDAHPLLLALDEQELRITSDYLSGSEDAYQSDGSYTPGSAGRIAHTSNHNWSHDFQEMTGVLLAAGLTIEALGEYPGCEWQAMPSLEWKEDEGLWRLPEGSPRIPLSFSIVARKPRLSQTAGAADGS</sequence>
<dbReference type="GO" id="GO:0008168">
    <property type="term" value="F:methyltransferase activity"/>
    <property type="evidence" value="ECO:0007669"/>
    <property type="project" value="UniProtKB-KW"/>
</dbReference>
<dbReference type="OrthoDB" id="8385759at2"/>
<feature type="domain" description="Methyltransferase" evidence="1">
    <location>
        <begin position="77"/>
        <end position="172"/>
    </location>
</feature>
<evidence type="ECO:0000313" key="3">
    <source>
        <dbReference type="Proteomes" id="UP000029015"/>
    </source>
</evidence>
<dbReference type="InterPro" id="IPR029063">
    <property type="entry name" value="SAM-dependent_MTases_sf"/>
</dbReference>
<dbReference type="PANTHER" id="PTHR43464">
    <property type="entry name" value="METHYLTRANSFERASE"/>
    <property type="match status" value="1"/>
</dbReference>
<dbReference type="KEGG" id="bact:AB656_02270"/>
<dbReference type="GO" id="GO:0032259">
    <property type="term" value="P:methylation"/>
    <property type="evidence" value="ECO:0007669"/>
    <property type="project" value="UniProtKB-KW"/>
</dbReference>
<dbReference type="eggNOG" id="COG1092">
    <property type="taxonomic scope" value="Bacteria"/>
</dbReference>
<dbReference type="Proteomes" id="UP000029015">
    <property type="component" value="Unassembled WGS sequence"/>
</dbReference>
<keyword evidence="2" id="KW-0489">Methyltransferase</keyword>
<dbReference type="AlphaFoldDB" id="A0A086Z0I1"/>
<name>A0A086Z0I1_9BIFI</name>
<dbReference type="RefSeq" id="WP_051905263.1">
    <property type="nucleotide sequence ID" value="NZ_CP011786.1"/>
</dbReference>
<dbReference type="CDD" id="cd02440">
    <property type="entry name" value="AdoMet_MTases"/>
    <property type="match status" value="1"/>
</dbReference>
<evidence type="ECO:0000313" key="2">
    <source>
        <dbReference type="EMBL" id="KFI40031.1"/>
    </source>
</evidence>
<comment type="caution">
    <text evidence="2">The sequence shown here is derived from an EMBL/GenBank/DDBJ whole genome shotgun (WGS) entry which is preliminary data.</text>
</comment>
<dbReference type="InterPro" id="IPR041698">
    <property type="entry name" value="Methyltransf_25"/>
</dbReference>
<dbReference type="SUPFAM" id="SSF53335">
    <property type="entry name" value="S-adenosyl-L-methionine-dependent methyltransferases"/>
    <property type="match status" value="1"/>
</dbReference>
<dbReference type="EMBL" id="JGYK01000001">
    <property type="protein sequence ID" value="KFI40031.1"/>
    <property type="molecule type" value="Genomic_DNA"/>
</dbReference>
<keyword evidence="2" id="KW-0808">Transferase</keyword>
<dbReference type="Pfam" id="PF13649">
    <property type="entry name" value="Methyltransf_25"/>
    <property type="match status" value="1"/>
</dbReference>
<gene>
    <name evidence="2" type="ORF">BACT_0733</name>
</gene>
<dbReference type="Gene3D" id="3.40.50.150">
    <property type="entry name" value="Vaccinia Virus protein VP39"/>
    <property type="match status" value="1"/>
</dbReference>
<organism evidence="2 3">
    <name type="scientific">Bifidobacterium actinocoloniiforme DSM 22766</name>
    <dbReference type="NCBI Taxonomy" id="1437605"/>
    <lineage>
        <taxon>Bacteria</taxon>
        <taxon>Bacillati</taxon>
        <taxon>Actinomycetota</taxon>
        <taxon>Actinomycetes</taxon>
        <taxon>Bifidobacteriales</taxon>
        <taxon>Bifidobacteriaceae</taxon>
        <taxon>Bifidobacterium</taxon>
    </lineage>
</organism>
<dbReference type="PATRIC" id="fig|1437605.7.peg.468"/>
<accession>A0A086Z0I1</accession>
<protein>
    <submittedName>
        <fullName evidence="2">SAM dependent methyltransferase</fullName>
    </submittedName>
</protein>